<comment type="caution">
    <text evidence="3">The sequence shown here is derived from an EMBL/GenBank/DDBJ whole genome shotgun (WGS) entry which is preliminary data.</text>
</comment>
<accession>A0AAW2Z8S6</accession>
<feature type="domain" description="PPM-type phosphatase" evidence="2">
    <location>
        <begin position="101"/>
        <end position="360"/>
    </location>
</feature>
<comment type="catalytic activity">
    <reaction evidence="1">
        <text>O-phospho-L-threonyl-[protein] + H2O = L-threonyl-[protein] + phosphate</text>
        <dbReference type="Rhea" id="RHEA:47004"/>
        <dbReference type="Rhea" id="RHEA-COMP:11060"/>
        <dbReference type="Rhea" id="RHEA-COMP:11605"/>
        <dbReference type="ChEBI" id="CHEBI:15377"/>
        <dbReference type="ChEBI" id="CHEBI:30013"/>
        <dbReference type="ChEBI" id="CHEBI:43474"/>
        <dbReference type="ChEBI" id="CHEBI:61977"/>
        <dbReference type="EC" id="3.1.3.16"/>
    </reaction>
</comment>
<dbReference type="GO" id="GO:0004722">
    <property type="term" value="F:protein serine/threonine phosphatase activity"/>
    <property type="evidence" value="ECO:0007669"/>
    <property type="project" value="UniProtKB-EC"/>
</dbReference>
<comment type="catalytic activity">
    <reaction evidence="1">
        <text>O-phospho-L-seryl-[protein] + H2O = L-seryl-[protein] + phosphate</text>
        <dbReference type="Rhea" id="RHEA:20629"/>
        <dbReference type="Rhea" id="RHEA-COMP:9863"/>
        <dbReference type="Rhea" id="RHEA-COMP:11604"/>
        <dbReference type="ChEBI" id="CHEBI:15377"/>
        <dbReference type="ChEBI" id="CHEBI:29999"/>
        <dbReference type="ChEBI" id="CHEBI:43474"/>
        <dbReference type="ChEBI" id="CHEBI:83421"/>
        <dbReference type="EC" id="3.1.3.16"/>
    </reaction>
</comment>
<keyword evidence="4" id="KW-1185">Reference proteome</keyword>
<evidence type="ECO:0000313" key="4">
    <source>
        <dbReference type="Proteomes" id="UP001431209"/>
    </source>
</evidence>
<keyword evidence="1" id="KW-0904">Protein phosphatase</keyword>
<comment type="cofactor">
    <cofactor evidence="1">
        <name>Mn(2+)</name>
        <dbReference type="ChEBI" id="CHEBI:29035"/>
    </cofactor>
</comment>
<dbReference type="PROSITE" id="PS51746">
    <property type="entry name" value="PPM_2"/>
    <property type="match status" value="1"/>
</dbReference>
<dbReference type="SMART" id="SM00331">
    <property type="entry name" value="PP2C_SIG"/>
    <property type="match status" value="1"/>
</dbReference>
<evidence type="ECO:0000259" key="2">
    <source>
        <dbReference type="PROSITE" id="PS51746"/>
    </source>
</evidence>
<comment type="cofactor">
    <cofactor evidence="1">
        <name>Mg(2+)</name>
        <dbReference type="ChEBI" id="CHEBI:18420"/>
    </cofactor>
</comment>
<evidence type="ECO:0000313" key="3">
    <source>
        <dbReference type="EMBL" id="KAL0485536.1"/>
    </source>
</evidence>
<dbReference type="SUPFAM" id="SSF81606">
    <property type="entry name" value="PP2C-like"/>
    <property type="match status" value="1"/>
</dbReference>
<dbReference type="InterPro" id="IPR039123">
    <property type="entry name" value="PPTC7"/>
</dbReference>
<organism evidence="3 4">
    <name type="scientific">Acrasis kona</name>
    <dbReference type="NCBI Taxonomy" id="1008807"/>
    <lineage>
        <taxon>Eukaryota</taxon>
        <taxon>Discoba</taxon>
        <taxon>Heterolobosea</taxon>
        <taxon>Tetramitia</taxon>
        <taxon>Eutetramitia</taxon>
        <taxon>Acrasidae</taxon>
        <taxon>Acrasis</taxon>
    </lineage>
</organism>
<keyword evidence="1" id="KW-0378">Hydrolase</keyword>
<dbReference type="EC" id="3.1.3.16" evidence="1"/>
<dbReference type="Proteomes" id="UP001431209">
    <property type="component" value="Unassembled WGS sequence"/>
</dbReference>
<proteinExistence type="inferred from homology"/>
<dbReference type="InterPro" id="IPR036457">
    <property type="entry name" value="PPM-type-like_dom_sf"/>
</dbReference>
<dbReference type="InterPro" id="IPR001932">
    <property type="entry name" value="PPM-type_phosphatase-like_dom"/>
</dbReference>
<gene>
    <name evidence="3" type="ORF">AKO1_003114</name>
</gene>
<keyword evidence="1" id="KW-0464">Manganese</keyword>
<keyword evidence="1" id="KW-0460">Magnesium</keyword>
<sequence>MMSTTGERKLWSPITPTRVIFPQGALFHIARTMFASTFNLNNNILLKEGSFFQSIFSWWPFGRKINQQQEEQKKNTGSNISFTAAGYCIGKNVKAVPPINTVQEVTNKSYDCGEDAFFVDNKSGSFGVADGVGSWSKRGVDPGEIARKLMSNSQEAISAGQRDPYAALDQAYKTIVQNKQVRAGSSTACLLTIKNDKLLTANVGDSGFIVLRPPTKSGQEYEVIYKSPEQQLHFNCPKQLSIIPPELAEKRNFIQTNPSEADKGQFSVLDGDIVVAGTDGLFDNLYQHEIADEVTKASNELKANNPQYEVEVAKRLVLRAKRVTRDKSVTRTPFADSASKNGMYHMGGKVDDITCVVARISNKQ</sequence>
<dbReference type="SMART" id="SM00332">
    <property type="entry name" value="PP2Cc"/>
    <property type="match status" value="1"/>
</dbReference>
<dbReference type="EMBL" id="JAOPGA020001145">
    <property type="protein sequence ID" value="KAL0485536.1"/>
    <property type="molecule type" value="Genomic_DNA"/>
</dbReference>
<protein>
    <recommendedName>
        <fullName evidence="1">Protein phosphatase</fullName>
        <ecNumber evidence="1">3.1.3.16</ecNumber>
    </recommendedName>
</protein>
<keyword evidence="1" id="KW-0479">Metal-binding</keyword>
<name>A0AAW2Z8S6_9EUKA</name>
<dbReference type="PANTHER" id="PTHR12320">
    <property type="entry name" value="PROTEIN PHOSPHATASE 2C"/>
    <property type="match status" value="1"/>
</dbReference>
<dbReference type="AlphaFoldDB" id="A0AAW2Z8S6"/>
<dbReference type="GO" id="GO:0046872">
    <property type="term" value="F:metal ion binding"/>
    <property type="evidence" value="ECO:0007669"/>
    <property type="project" value="UniProtKB-UniRule"/>
</dbReference>
<evidence type="ECO:0000256" key="1">
    <source>
        <dbReference type="RuleBase" id="RU366020"/>
    </source>
</evidence>
<dbReference type="Gene3D" id="3.60.40.10">
    <property type="entry name" value="PPM-type phosphatase domain"/>
    <property type="match status" value="1"/>
</dbReference>
<dbReference type="PANTHER" id="PTHR12320:SF1">
    <property type="entry name" value="PROTEIN PHOSPHATASE PTC7 HOMOLOG"/>
    <property type="match status" value="1"/>
</dbReference>
<reference evidence="3 4" key="1">
    <citation type="submission" date="2024-03" db="EMBL/GenBank/DDBJ databases">
        <title>The Acrasis kona genome and developmental transcriptomes reveal deep origins of eukaryotic multicellular pathways.</title>
        <authorList>
            <person name="Sheikh S."/>
            <person name="Fu C.-J."/>
            <person name="Brown M.W."/>
            <person name="Baldauf S.L."/>
        </authorList>
    </citation>
    <scope>NUCLEOTIDE SEQUENCE [LARGE SCALE GENOMIC DNA]</scope>
    <source>
        <strain evidence="3 4">ATCC MYA-3509</strain>
    </source>
</reference>
<comment type="similarity">
    <text evidence="1">Belongs to the PP2C family.</text>
</comment>